<evidence type="ECO:0000256" key="7">
    <source>
        <dbReference type="ARBA" id="ARBA00022837"/>
    </source>
</evidence>
<dbReference type="GO" id="GO:0005509">
    <property type="term" value="F:calcium ion binding"/>
    <property type="evidence" value="ECO:0007669"/>
    <property type="project" value="UniProtKB-UniRule"/>
</dbReference>
<keyword evidence="6" id="KW-0677">Repeat</keyword>
<keyword evidence="10 14" id="KW-0472">Membrane</keyword>
<feature type="signal peptide" evidence="15">
    <location>
        <begin position="1"/>
        <end position="25"/>
    </location>
</feature>
<proteinExistence type="predicted"/>
<feature type="region of interest" description="Disordered" evidence="13">
    <location>
        <begin position="820"/>
        <end position="846"/>
    </location>
</feature>
<dbReference type="InterPro" id="IPR050174">
    <property type="entry name" value="Protocadherin/Cadherin-CA"/>
</dbReference>
<keyword evidence="7 12" id="KW-0106">Calcium</keyword>
<comment type="function">
    <text evidence="1">Potential calcium-dependent cell-adhesion protein. May be involved in the establishment and maintenance of specific neuronal connections in the brain.</text>
</comment>
<feature type="chain" id="PRO_5034398111" evidence="15">
    <location>
        <begin position="26"/>
        <end position="939"/>
    </location>
</feature>
<dbReference type="Pfam" id="PF15974">
    <property type="entry name" value="Cadherin_tail"/>
    <property type="match status" value="1"/>
</dbReference>
<dbReference type="FunFam" id="2.60.40.60:FF:000018">
    <property type="entry name" value="Protocadherin gamma c3"/>
    <property type="match status" value="1"/>
</dbReference>
<dbReference type="Ensembl" id="ENSECRT00000016786.1">
    <property type="protein sequence ID" value="ENSECRP00000016492.1"/>
    <property type="gene ID" value="ENSECRG00000010970.1"/>
</dbReference>
<feature type="domain" description="Cadherin" evidence="16">
    <location>
        <begin position="239"/>
        <end position="346"/>
    </location>
</feature>
<feature type="domain" description="Cadherin" evidence="16">
    <location>
        <begin position="576"/>
        <end position="671"/>
    </location>
</feature>
<dbReference type="GO" id="GO:0007156">
    <property type="term" value="P:homophilic cell adhesion via plasma membrane adhesion molecules"/>
    <property type="evidence" value="ECO:0007669"/>
    <property type="project" value="InterPro"/>
</dbReference>
<evidence type="ECO:0000256" key="13">
    <source>
        <dbReference type="SAM" id="MobiDB-lite"/>
    </source>
</evidence>
<dbReference type="PROSITE" id="PS00232">
    <property type="entry name" value="CADHERIN_1"/>
    <property type="match status" value="3"/>
</dbReference>
<dbReference type="SUPFAM" id="SSF49313">
    <property type="entry name" value="Cadherin-like"/>
    <property type="match status" value="6"/>
</dbReference>
<dbReference type="PROSITE" id="PS50268">
    <property type="entry name" value="CADHERIN_2"/>
    <property type="match status" value="6"/>
</dbReference>
<keyword evidence="11" id="KW-0325">Glycoprotein</keyword>
<dbReference type="Proteomes" id="UP000694620">
    <property type="component" value="Chromosome 11"/>
</dbReference>
<dbReference type="FunFam" id="2.60.40.60:FF:000006">
    <property type="entry name" value="Protocadherin alpha 2"/>
    <property type="match status" value="1"/>
</dbReference>
<keyword evidence="3" id="KW-1003">Cell membrane</keyword>
<dbReference type="CDD" id="cd11304">
    <property type="entry name" value="Cadherin_repeat"/>
    <property type="match status" value="5"/>
</dbReference>
<evidence type="ECO:0000256" key="3">
    <source>
        <dbReference type="ARBA" id="ARBA00022475"/>
    </source>
</evidence>
<keyword evidence="5 15" id="KW-0732">Signal</keyword>
<dbReference type="PANTHER" id="PTHR24028:SF236">
    <property type="entry name" value="PROTOCADHERIN GAMMA-C3"/>
    <property type="match status" value="1"/>
</dbReference>
<accession>A0A8C4SEQ8</accession>
<dbReference type="GO" id="GO:0005886">
    <property type="term" value="C:plasma membrane"/>
    <property type="evidence" value="ECO:0007669"/>
    <property type="project" value="UniProtKB-SubCell"/>
</dbReference>
<evidence type="ECO:0000256" key="4">
    <source>
        <dbReference type="ARBA" id="ARBA00022692"/>
    </source>
</evidence>
<dbReference type="AlphaFoldDB" id="A0A8C4SEQ8"/>
<dbReference type="FunFam" id="2.60.40.60:FF:000002">
    <property type="entry name" value="Protocadherin alpha 2"/>
    <property type="match status" value="1"/>
</dbReference>
<dbReference type="Gene3D" id="2.60.40.60">
    <property type="entry name" value="Cadherins"/>
    <property type="match status" value="6"/>
</dbReference>
<reference evidence="17" key="3">
    <citation type="submission" date="2025-09" db="UniProtKB">
        <authorList>
            <consortium name="Ensembl"/>
        </authorList>
    </citation>
    <scope>IDENTIFICATION</scope>
</reference>
<dbReference type="FunFam" id="2.60.40.60:FF:000004">
    <property type="entry name" value="Protocadherin 1 gamma 2"/>
    <property type="match status" value="1"/>
</dbReference>
<keyword evidence="9 14" id="KW-1133">Transmembrane helix</keyword>
<dbReference type="InterPro" id="IPR020894">
    <property type="entry name" value="Cadherin_CS"/>
</dbReference>
<feature type="transmembrane region" description="Helical" evidence="14">
    <location>
        <begin position="689"/>
        <end position="711"/>
    </location>
</feature>
<keyword evidence="4 14" id="KW-0812">Transmembrane</keyword>
<evidence type="ECO:0000256" key="15">
    <source>
        <dbReference type="SAM" id="SignalP"/>
    </source>
</evidence>
<feature type="domain" description="Cadherin" evidence="16">
    <location>
        <begin position="357"/>
        <end position="451"/>
    </location>
</feature>
<dbReference type="InterPro" id="IPR031904">
    <property type="entry name" value="Cadherin_CBD"/>
</dbReference>
<evidence type="ECO:0000256" key="1">
    <source>
        <dbReference type="ARBA" id="ARBA00003436"/>
    </source>
</evidence>
<name>A0A8C4SEQ8_ERPCA</name>
<reference evidence="17" key="2">
    <citation type="submission" date="2025-08" db="UniProtKB">
        <authorList>
            <consortium name="Ensembl"/>
        </authorList>
    </citation>
    <scope>IDENTIFICATION</scope>
</reference>
<reference evidence="17" key="1">
    <citation type="submission" date="2021-06" db="EMBL/GenBank/DDBJ databases">
        <authorList>
            <consortium name="Wellcome Sanger Institute Data Sharing"/>
        </authorList>
    </citation>
    <scope>NUCLEOTIDE SEQUENCE [LARGE SCALE GENOMIC DNA]</scope>
</reference>
<dbReference type="SMART" id="SM00112">
    <property type="entry name" value="CA"/>
    <property type="match status" value="6"/>
</dbReference>
<evidence type="ECO:0000256" key="5">
    <source>
        <dbReference type="ARBA" id="ARBA00022729"/>
    </source>
</evidence>
<evidence type="ECO:0000256" key="9">
    <source>
        <dbReference type="ARBA" id="ARBA00022989"/>
    </source>
</evidence>
<evidence type="ECO:0000256" key="14">
    <source>
        <dbReference type="SAM" id="Phobius"/>
    </source>
</evidence>
<sequence length="939" mass="103065">MKSGGRQQWQTLWIHFVLSWNVIYGQIRYTIPEEQSKGSFVGDIAKDLGLQLAEISRRNLRIASEFGKQHFSVDMKKGNLVIGERIDREIVCAQSSNCAIPLEIIIENPLRLYRVDVEIQDVNDNSPNFLSAERILKISESIAQGARFPLDSARDPDVGSNTLQSYFINPNDFFVLNTKTRDDGIKVPELILEKALDRETVPVHTLVLTAVDGGTPPKSGTIKITVVVVDNNDNPPQFEKSLYKIFLKENLPKGTVAGKVKATDLDEGLNGEVVYSFGVHTPEAVRKLFNVTEMEGEIITQEKLDYEEASSYKFEIRARDKGNPEMEGFCSIQIEIVDVNDNAPEIILTSEPSPLLENAPTGTVIALIRARDLDSGNNGKVILELRPDRPFKLQPSFANHYALVTDGSLDREAYPEYKVDIIAKDSGSPVLSTKKTLTVTVLDVNDNPPSFSQPSYSVYTKENNAPGSVLCAVTASDPDLGTNSQLSYSIVDTTAQGTSLSSFVYINSENGTLYTLNSFDYEQVKNVQIQVQVTDNGSPPLRSNTTVRVFILDENDNAPAVLYPLTEMGTPPLQRIPRSVKAGHLVTKVTAVDADAGHNAWISYRLIQMPDNPLYTISQYTGEIRTRRGVLDQDGAVQGLTIEIKDNGEPALSSTVSVEIVLEDGSIEPMLDVRDKAHKVGYANKDITLYLIISLAAVSVLSFLTFIFLVVKCARNSRANLFSNGRSRSDWEKNSQRNLHIQLNSDGPIKYVEVVGGDMLSQSQSYRSCFSQMTDASNFTISKSMTASDLMEIASPVNTSTPGQDFVNGEYQQKPANAEWRFTQGQRPGTSGTQRPEEAGPWPNPPTEAEQLQALMAAANEVSEATGTLGAGTMGLSTRYSPQFTLQHVPDYRQNVYIPGSTTTLAGNNAQPEAKIMVAAAAAAAPTANKKKPGKKEKK</sequence>
<dbReference type="FunFam" id="2.60.40.60:FF:000001">
    <property type="entry name" value="Protocadherin alpha 2"/>
    <property type="match status" value="1"/>
</dbReference>
<evidence type="ECO:0000256" key="12">
    <source>
        <dbReference type="PROSITE-ProRule" id="PRU00043"/>
    </source>
</evidence>
<feature type="domain" description="Cadherin" evidence="16">
    <location>
        <begin position="25"/>
        <end position="129"/>
    </location>
</feature>
<feature type="domain" description="Cadherin" evidence="16">
    <location>
        <begin position="452"/>
        <end position="561"/>
    </location>
</feature>
<dbReference type="FunFam" id="2.60.40.60:FF:000003">
    <property type="entry name" value="Protocadherin alpha 2"/>
    <property type="match status" value="1"/>
</dbReference>
<organism evidence="17 18">
    <name type="scientific">Erpetoichthys calabaricus</name>
    <name type="common">Rope fish</name>
    <name type="synonym">Calamoichthys calabaricus</name>
    <dbReference type="NCBI Taxonomy" id="27687"/>
    <lineage>
        <taxon>Eukaryota</taxon>
        <taxon>Metazoa</taxon>
        <taxon>Chordata</taxon>
        <taxon>Craniata</taxon>
        <taxon>Vertebrata</taxon>
        <taxon>Euteleostomi</taxon>
        <taxon>Actinopterygii</taxon>
        <taxon>Polypteriformes</taxon>
        <taxon>Polypteridae</taxon>
        <taxon>Erpetoichthys</taxon>
    </lineage>
</organism>
<dbReference type="PRINTS" id="PR00205">
    <property type="entry name" value="CADHERIN"/>
</dbReference>
<dbReference type="Pfam" id="PF08266">
    <property type="entry name" value="Cadherin_2"/>
    <property type="match status" value="1"/>
</dbReference>
<evidence type="ECO:0000256" key="10">
    <source>
        <dbReference type="ARBA" id="ARBA00023136"/>
    </source>
</evidence>
<dbReference type="InterPro" id="IPR002126">
    <property type="entry name" value="Cadherin-like_dom"/>
</dbReference>
<keyword evidence="18" id="KW-1185">Reference proteome</keyword>
<comment type="subcellular location">
    <subcellularLocation>
        <location evidence="2">Cell membrane</location>
        <topology evidence="2">Single-pass type I membrane protein</topology>
    </subcellularLocation>
</comment>
<evidence type="ECO:0000313" key="18">
    <source>
        <dbReference type="Proteomes" id="UP000694620"/>
    </source>
</evidence>
<keyword evidence="8" id="KW-0130">Cell adhesion</keyword>
<evidence type="ECO:0000313" key="17">
    <source>
        <dbReference type="Ensembl" id="ENSECRP00000016492.1"/>
    </source>
</evidence>
<evidence type="ECO:0000256" key="8">
    <source>
        <dbReference type="ARBA" id="ARBA00022889"/>
    </source>
</evidence>
<dbReference type="InterPro" id="IPR032455">
    <property type="entry name" value="Cadherin_C"/>
</dbReference>
<evidence type="ECO:0000259" key="16">
    <source>
        <dbReference type="PROSITE" id="PS50268"/>
    </source>
</evidence>
<feature type="domain" description="Cadherin" evidence="16">
    <location>
        <begin position="130"/>
        <end position="238"/>
    </location>
</feature>
<dbReference type="InterPro" id="IPR013164">
    <property type="entry name" value="Cadherin_N"/>
</dbReference>
<gene>
    <name evidence="17" type="primary">LOC114660355</name>
</gene>
<dbReference type="InterPro" id="IPR015919">
    <property type="entry name" value="Cadherin-like_sf"/>
</dbReference>
<dbReference type="Pfam" id="PF16492">
    <property type="entry name" value="Cadherin_C_2"/>
    <property type="match status" value="1"/>
</dbReference>
<protein>
    <submittedName>
        <fullName evidence="17">Protocadherin gamma-C5-like</fullName>
    </submittedName>
</protein>
<dbReference type="PANTHER" id="PTHR24028">
    <property type="entry name" value="CADHERIN-87A"/>
    <property type="match status" value="1"/>
</dbReference>
<dbReference type="GeneTree" id="ENSGT00940000164468"/>
<dbReference type="Pfam" id="PF00028">
    <property type="entry name" value="Cadherin"/>
    <property type="match status" value="5"/>
</dbReference>
<evidence type="ECO:0000256" key="2">
    <source>
        <dbReference type="ARBA" id="ARBA00004251"/>
    </source>
</evidence>
<feature type="compositionally biased region" description="Polar residues" evidence="13">
    <location>
        <begin position="823"/>
        <end position="834"/>
    </location>
</feature>
<evidence type="ECO:0000256" key="11">
    <source>
        <dbReference type="ARBA" id="ARBA00023180"/>
    </source>
</evidence>
<evidence type="ECO:0000256" key="6">
    <source>
        <dbReference type="ARBA" id="ARBA00022737"/>
    </source>
</evidence>